<reference evidence="1 2" key="1">
    <citation type="journal article" date="2014" name="Int. J. Syst. Evol. Microbiol.">
        <title>Phylogenomics and the dynamic genome evolution of the genus Streptococcus.</title>
        <authorList>
            <consortium name="The Broad Institute Genome Sequencing Platform"/>
            <person name="Richards V.P."/>
            <person name="Palmer S.R."/>
            <person name="Pavinski Bitar P.D."/>
            <person name="Qin X."/>
            <person name="Weinstock G.M."/>
            <person name="Highlander S.K."/>
            <person name="Town C.D."/>
            <person name="Burne R.A."/>
            <person name="Stanhope M.J."/>
        </authorList>
    </citation>
    <scope>NUCLEOTIDE SEQUENCE [LARGE SCALE GENOMIC DNA]</scope>
    <source>
        <strain evidence="1 2">2285-97</strain>
    </source>
</reference>
<proteinExistence type="predicted"/>
<name>G5KFI7_9STRE</name>
<dbReference type="EMBL" id="AEUZ02000001">
    <property type="protein sequence ID" value="EHJ57268.1"/>
    <property type="molecule type" value="Genomic_DNA"/>
</dbReference>
<evidence type="ECO:0000313" key="2">
    <source>
        <dbReference type="Proteomes" id="UP000005388"/>
    </source>
</evidence>
<organism evidence="1 2">
    <name type="scientific">Streptococcus urinalis 2285-97</name>
    <dbReference type="NCBI Taxonomy" id="764291"/>
    <lineage>
        <taxon>Bacteria</taxon>
        <taxon>Bacillati</taxon>
        <taxon>Bacillota</taxon>
        <taxon>Bacilli</taxon>
        <taxon>Lactobacillales</taxon>
        <taxon>Streptococcaceae</taxon>
        <taxon>Streptococcus</taxon>
    </lineage>
</organism>
<keyword evidence="2" id="KW-1185">Reference proteome</keyword>
<sequence>MGTTHHDGELVLLSLVSHNICEILKVTTDNVVSLFVEVTVGSVHHVSRRQTVVHPLALLTKRLRNRTRESHHIVTRFLLNLKNAIHFKIGIGTNLSHIFFRNLTQLSPCLVSQNLDLQPSTVFIFLTPNVRHLRT</sequence>
<accession>G5KFI7</accession>
<protein>
    <submittedName>
        <fullName evidence="1">Uncharacterized protein</fullName>
    </submittedName>
</protein>
<gene>
    <name evidence="1" type="ORF">STRUR_2253</name>
</gene>
<dbReference type="AlphaFoldDB" id="G5KFI7"/>
<dbReference type="Proteomes" id="UP000005388">
    <property type="component" value="Unassembled WGS sequence"/>
</dbReference>
<evidence type="ECO:0000313" key="1">
    <source>
        <dbReference type="EMBL" id="EHJ57268.1"/>
    </source>
</evidence>
<comment type="caution">
    <text evidence="1">The sequence shown here is derived from an EMBL/GenBank/DDBJ whole genome shotgun (WGS) entry which is preliminary data.</text>
</comment>